<dbReference type="AlphaFoldDB" id="A0AAD7UI17"/>
<keyword evidence="2 3" id="KW-0040">ANK repeat</keyword>
<evidence type="ECO:0000259" key="4">
    <source>
        <dbReference type="SMART" id="SM00504"/>
    </source>
</evidence>
<dbReference type="EMBL" id="JAQMWT010000322">
    <property type="protein sequence ID" value="KAJ8604798.1"/>
    <property type="molecule type" value="Genomic_DNA"/>
</dbReference>
<dbReference type="Pfam" id="PF12796">
    <property type="entry name" value="Ank_2"/>
    <property type="match status" value="3"/>
</dbReference>
<accession>A0AAD7UI17</accession>
<gene>
    <name evidence="5" type="ORF">CTAYLR_001074</name>
</gene>
<organism evidence="5 6">
    <name type="scientific">Chrysophaeum taylorii</name>
    <dbReference type="NCBI Taxonomy" id="2483200"/>
    <lineage>
        <taxon>Eukaryota</taxon>
        <taxon>Sar</taxon>
        <taxon>Stramenopiles</taxon>
        <taxon>Ochrophyta</taxon>
        <taxon>Pelagophyceae</taxon>
        <taxon>Pelagomonadales</taxon>
        <taxon>Pelagomonadaceae</taxon>
        <taxon>Chrysophaeum</taxon>
    </lineage>
</organism>
<proteinExistence type="predicted"/>
<evidence type="ECO:0000313" key="5">
    <source>
        <dbReference type="EMBL" id="KAJ8604798.1"/>
    </source>
</evidence>
<comment type="caution">
    <text evidence="5">The sequence shown here is derived from an EMBL/GenBank/DDBJ whole genome shotgun (WGS) entry which is preliminary data.</text>
</comment>
<dbReference type="InterPro" id="IPR003613">
    <property type="entry name" value="Ubox_domain"/>
</dbReference>
<evidence type="ECO:0000313" key="6">
    <source>
        <dbReference type="Proteomes" id="UP001230188"/>
    </source>
</evidence>
<feature type="domain" description="U-box" evidence="4">
    <location>
        <begin position="48"/>
        <end position="111"/>
    </location>
</feature>
<dbReference type="PANTHER" id="PTHR24198">
    <property type="entry name" value="ANKYRIN REPEAT AND PROTEIN KINASE DOMAIN-CONTAINING PROTEIN"/>
    <property type="match status" value="1"/>
</dbReference>
<dbReference type="Pfam" id="PF13637">
    <property type="entry name" value="Ank_4"/>
    <property type="match status" value="1"/>
</dbReference>
<evidence type="ECO:0000256" key="1">
    <source>
        <dbReference type="ARBA" id="ARBA00022737"/>
    </source>
</evidence>
<keyword evidence="1" id="KW-0677">Repeat</keyword>
<dbReference type="InterPro" id="IPR002110">
    <property type="entry name" value="Ankyrin_rpt"/>
</dbReference>
<dbReference type="SUPFAM" id="SSF57850">
    <property type="entry name" value="RING/U-box"/>
    <property type="match status" value="1"/>
</dbReference>
<name>A0AAD7UI17_9STRA</name>
<reference evidence="5" key="1">
    <citation type="submission" date="2023-01" db="EMBL/GenBank/DDBJ databases">
        <title>Metagenome sequencing of chrysophaentin producing Chrysophaeum taylorii.</title>
        <authorList>
            <person name="Davison J."/>
            <person name="Bewley C."/>
        </authorList>
    </citation>
    <scope>NUCLEOTIDE SEQUENCE</scope>
    <source>
        <strain evidence="5">NIES-1699</strain>
    </source>
</reference>
<dbReference type="PROSITE" id="PS50088">
    <property type="entry name" value="ANK_REPEAT"/>
    <property type="match status" value="1"/>
</dbReference>
<dbReference type="Gene3D" id="1.25.40.20">
    <property type="entry name" value="Ankyrin repeat-containing domain"/>
    <property type="match status" value="3"/>
</dbReference>
<evidence type="ECO:0000256" key="3">
    <source>
        <dbReference type="PROSITE-ProRule" id="PRU00023"/>
    </source>
</evidence>
<protein>
    <recommendedName>
        <fullName evidence="4">U-box domain-containing protein</fullName>
    </recommendedName>
</protein>
<keyword evidence="6" id="KW-1185">Reference proteome</keyword>
<dbReference type="InterPro" id="IPR013083">
    <property type="entry name" value="Znf_RING/FYVE/PHD"/>
</dbReference>
<feature type="repeat" description="ANK" evidence="3">
    <location>
        <begin position="525"/>
        <end position="557"/>
    </location>
</feature>
<dbReference type="GO" id="GO:0004842">
    <property type="term" value="F:ubiquitin-protein transferase activity"/>
    <property type="evidence" value="ECO:0007669"/>
    <property type="project" value="InterPro"/>
</dbReference>
<dbReference type="Gene3D" id="3.30.40.10">
    <property type="entry name" value="Zinc/RING finger domain, C3HC4 (zinc finger)"/>
    <property type="match status" value="1"/>
</dbReference>
<dbReference type="GO" id="GO:0016567">
    <property type="term" value="P:protein ubiquitination"/>
    <property type="evidence" value="ECO:0007669"/>
    <property type="project" value="InterPro"/>
</dbReference>
<dbReference type="InterPro" id="IPR036770">
    <property type="entry name" value="Ankyrin_rpt-contain_sf"/>
</dbReference>
<dbReference type="PANTHER" id="PTHR24198:SF165">
    <property type="entry name" value="ANKYRIN REPEAT-CONTAINING PROTEIN-RELATED"/>
    <property type="match status" value="1"/>
</dbReference>
<dbReference type="Pfam" id="PF04564">
    <property type="entry name" value="U-box"/>
    <property type="match status" value="1"/>
</dbReference>
<dbReference type="SMART" id="SM00504">
    <property type="entry name" value="Ubox"/>
    <property type="match status" value="1"/>
</dbReference>
<dbReference type="SMART" id="SM00248">
    <property type="entry name" value="ANK"/>
    <property type="match status" value="8"/>
</dbReference>
<dbReference type="Proteomes" id="UP001230188">
    <property type="component" value="Unassembled WGS sequence"/>
</dbReference>
<sequence length="591" mass="62846">MLLLVSSVSGVVVWWMMRRRERRLMRQLREAEARVNAATALESEAFAGLVCPISRTLMVDPVVAGDGKTYERSEFERYAGGRARVVSPWTRESIGSAVVANTAVRGLVEVLVRSRAFGLRFSPAERAEYWTAEGERCADADAARAARCFRRARSIRGAEGDAGLRAARARATARLGWCAVQLGDAASGAALYEEASVLGDPTARADRDAAEALRLCDGLLERGGAEHRGAAAAVARVALSLVDGRDGRLAVAARERATRALRELLPRKRDEAAQRRLIAAAIAGRATEVRAALAEADVNAPGDSGATALIAAADYGRADVAAVLLAEPGIRVNEADASGETALIKASRDTTPAGLEIVNALLRREDCRVNHANADGRHALTCATIEGADRVVARILADPRVDPNWPDCCGETALVWAIDMGWLGIVSLLIADARVDLDAATRAGDTPLMRASSFCTGDPRIVQALVDADRNAEVVRLLLGAGCDPNKADAQGSTPLLWAAYKSHRAVVDVLLGAPTTDANIQDSEGDTALIVACSEGDASVVARLLKMDVDIFHENQAGLTAMDCAKNEGHDNCFRLLAAEARRRTTPRLI</sequence>
<dbReference type="SUPFAM" id="SSF48403">
    <property type="entry name" value="Ankyrin repeat"/>
    <property type="match status" value="2"/>
</dbReference>
<evidence type="ECO:0000256" key="2">
    <source>
        <dbReference type="ARBA" id="ARBA00023043"/>
    </source>
</evidence>